<dbReference type="OrthoDB" id="538199at2759"/>
<dbReference type="InterPro" id="IPR011009">
    <property type="entry name" value="Kinase-like_dom_sf"/>
</dbReference>
<keyword evidence="4" id="KW-0418">Kinase</keyword>
<dbReference type="GO" id="GO:0005524">
    <property type="term" value="F:ATP binding"/>
    <property type="evidence" value="ECO:0007669"/>
    <property type="project" value="UniProtKB-UniRule"/>
</dbReference>
<dbReference type="SMART" id="SM00220">
    <property type="entry name" value="S_TKc"/>
    <property type="match status" value="1"/>
</dbReference>
<feature type="domain" description="Protein kinase" evidence="8">
    <location>
        <begin position="227"/>
        <end position="487"/>
    </location>
</feature>
<dbReference type="Gene3D" id="1.10.510.10">
    <property type="entry name" value="Transferase(Phosphotransferase) domain 1"/>
    <property type="match status" value="1"/>
</dbReference>
<dbReference type="PROSITE" id="PS00108">
    <property type="entry name" value="PROTEIN_KINASE_ST"/>
    <property type="match status" value="1"/>
</dbReference>
<dbReference type="InterPro" id="IPR017441">
    <property type="entry name" value="Protein_kinase_ATP_BS"/>
</dbReference>
<gene>
    <name evidence="9" type="ORF">MNEG_1291</name>
</gene>
<dbReference type="STRING" id="145388.A0A0D2K928"/>
<dbReference type="FunFam" id="3.30.200.20:FF:000042">
    <property type="entry name" value="Aurora kinase A"/>
    <property type="match status" value="1"/>
</dbReference>
<dbReference type="SUPFAM" id="SSF56112">
    <property type="entry name" value="Protein kinase-like (PK-like)"/>
    <property type="match status" value="1"/>
</dbReference>
<feature type="binding site" evidence="6">
    <location>
        <position position="260"/>
    </location>
    <ligand>
        <name>ATP</name>
        <dbReference type="ChEBI" id="CHEBI:30616"/>
    </ligand>
</feature>
<dbReference type="EMBL" id="KK100345">
    <property type="protein sequence ID" value="KIZ06658.1"/>
    <property type="molecule type" value="Genomic_DNA"/>
</dbReference>
<dbReference type="GO" id="GO:0004674">
    <property type="term" value="F:protein serine/threonine kinase activity"/>
    <property type="evidence" value="ECO:0007669"/>
    <property type="project" value="UniProtKB-KW"/>
</dbReference>
<keyword evidence="2" id="KW-0808">Transferase</keyword>
<evidence type="ECO:0000259" key="8">
    <source>
        <dbReference type="PROSITE" id="PS50011"/>
    </source>
</evidence>
<dbReference type="InterPro" id="IPR008271">
    <property type="entry name" value="Ser/Thr_kinase_AS"/>
</dbReference>
<feature type="region of interest" description="Disordered" evidence="7">
    <location>
        <begin position="46"/>
        <end position="71"/>
    </location>
</feature>
<feature type="region of interest" description="Disordered" evidence="7">
    <location>
        <begin position="502"/>
        <end position="524"/>
    </location>
</feature>
<evidence type="ECO:0000256" key="7">
    <source>
        <dbReference type="SAM" id="MobiDB-lite"/>
    </source>
</evidence>
<dbReference type="PROSITE" id="PS00107">
    <property type="entry name" value="PROTEIN_KINASE_ATP"/>
    <property type="match status" value="1"/>
</dbReference>
<evidence type="ECO:0000313" key="10">
    <source>
        <dbReference type="Proteomes" id="UP000054498"/>
    </source>
</evidence>
<dbReference type="PANTHER" id="PTHR24349">
    <property type="entry name" value="SERINE/THREONINE-PROTEIN KINASE"/>
    <property type="match status" value="1"/>
</dbReference>
<evidence type="ECO:0000256" key="6">
    <source>
        <dbReference type="PROSITE-ProRule" id="PRU10141"/>
    </source>
</evidence>
<proteinExistence type="predicted"/>
<accession>A0A0D2K928</accession>
<keyword evidence="10" id="KW-1185">Reference proteome</keyword>
<organism evidence="9 10">
    <name type="scientific">Monoraphidium neglectum</name>
    <dbReference type="NCBI Taxonomy" id="145388"/>
    <lineage>
        <taxon>Eukaryota</taxon>
        <taxon>Viridiplantae</taxon>
        <taxon>Chlorophyta</taxon>
        <taxon>core chlorophytes</taxon>
        <taxon>Chlorophyceae</taxon>
        <taxon>CS clade</taxon>
        <taxon>Sphaeropleales</taxon>
        <taxon>Selenastraceae</taxon>
        <taxon>Monoraphidium</taxon>
    </lineage>
</organism>
<sequence length="524" mass="52457">MAVILALPPHLLQGRDGLGGGGTHCWSGVMVGAISAPGRAAAGAAAAATPHAAPPGPGPAPGGATPARGAGGGPSPFSAYSGAVGASASAFSAFSSLGSFSPGGAGAGCPSAAPSLVSVRSFSGGTSVVSSAPSGCLAIADSCLSSGSGGGAFWALLEEIAPPQPCAPAAAPAAPAAAAAATPAPASAPPPKPDVAAACRACGAGEGACGCGWVLPRRGGLEVLADYEFGQTLGRGTFGVTRLVTERATARACACKTVCKQRLLGHRQFVEDVRSEVAILEHLAGVRGVVQLRGAYEDRRAVNLVLELCAGGDLLDHILRRGRLPERDAAAAARAMLLALRRCHERGVAHRDVKPENFLLARAGDAASVRISDFGASAFIKPGQQFAEIVGTPYYMAPEVLLRCYDQSADIWSAGVVLHLMLTGQLPFTGPSDRAVCAAVLRADAPAADGPAWAGVSGAARDVVRAMLVRDPRRRAAAGELLAHPWLLQEEVVAAVEAAQAPDAAERPLPAPKAPAAASVVAEA</sequence>
<dbReference type="InterPro" id="IPR050205">
    <property type="entry name" value="CDPK_Ser/Thr_kinases"/>
</dbReference>
<keyword evidence="3 6" id="KW-0547">Nucleotide-binding</keyword>
<evidence type="ECO:0000256" key="1">
    <source>
        <dbReference type="ARBA" id="ARBA00022527"/>
    </source>
</evidence>
<feature type="compositionally biased region" description="Low complexity" evidence="7">
    <location>
        <begin position="514"/>
        <end position="524"/>
    </location>
</feature>
<evidence type="ECO:0000313" key="9">
    <source>
        <dbReference type="EMBL" id="KIZ06658.1"/>
    </source>
</evidence>
<evidence type="ECO:0000256" key="4">
    <source>
        <dbReference type="ARBA" id="ARBA00022777"/>
    </source>
</evidence>
<evidence type="ECO:0000256" key="3">
    <source>
        <dbReference type="ARBA" id="ARBA00022741"/>
    </source>
</evidence>
<dbReference type="KEGG" id="mng:MNEG_1291"/>
<protein>
    <recommendedName>
        <fullName evidence="8">Protein kinase domain-containing protein</fullName>
    </recommendedName>
</protein>
<name>A0A0D2K928_9CHLO</name>
<keyword evidence="5 6" id="KW-0067">ATP-binding</keyword>
<dbReference type="Pfam" id="PF00069">
    <property type="entry name" value="Pkinase"/>
    <property type="match status" value="1"/>
</dbReference>
<keyword evidence="1" id="KW-0723">Serine/threonine-protein kinase</keyword>
<dbReference type="AlphaFoldDB" id="A0A0D2K928"/>
<reference evidence="9 10" key="1">
    <citation type="journal article" date="2013" name="BMC Genomics">
        <title>Reconstruction of the lipid metabolism for the microalga Monoraphidium neglectum from its genome sequence reveals characteristics suitable for biofuel production.</title>
        <authorList>
            <person name="Bogen C."/>
            <person name="Al-Dilaimi A."/>
            <person name="Albersmeier A."/>
            <person name="Wichmann J."/>
            <person name="Grundmann M."/>
            <person name="Rupp O."/>
            <person name="Lauersen K.J."/>
            <person name="Blifernez-Klassen O."/>
            <person name="Kalinowski J."/>
            <person name="Goesmann A."/>
            <person name="Mussgnug J.H."/>
            <person name="Kruse O."/>
        </authorList>
    </citation>
    <scope>NUCLEOTIDE SEQUENCE [LARGE SCALE GENOMIC DNA]</scope>
    <source>
        <strain evidence="9 10">SAG 48.87</strain>
    </source>
</reference>
<dbReference type="FunFam" id="1.10.510.10:FF:000571">
    <property type="entry name" value="Maternal embryonic leucine zipper kinase"/>
    <property type="match status" value="1"/>
</dbReference>
<dbReference type="GeneID" id="25730319"/>
<evidence type="ECO:0000256" key="2">
    <source>
        <dbReference type="ARBA" id="ARBA00022679"/>
    </source>
</evidence>
<evidence type="ECO:0000256" key="5">
    <source>
        <dbReference type="ARBA" id="ARBA00022840"/>
    </source>
</evidence>
<dbReference type="InterPro" id="IPR000719">
    <property type="entry name" value="Prot_kinase_dom"/>
</dbReference>
<dbReference type="RefSeq" id="XP_013905677.1">
    <property type="nucleotide sequence ID" value="XM_014050223.1"/>
</dbReference>
<dbReference type="Proteomes" id="UP000054498">
    <property type="component" value="Unassembled WGS sequence"/>
</dbReference>
<dbReference type="PROSITE" id="PS50011">
    <property type="entry name" value="PROTEIN_KINASE_DOM"/>
    <property type="match status" value="1"/>
</dbReference>